<accession>A0A348WEH1</accession>
<evidence type="ECO:0000313" key="3">
    <source>
        <dbReference type="EMBL" id="HAR52933.1"/>
    </source>
</evidence>
<dbReference type="Proteomes" id="UP000264719">
    <property type="component" value="Unassembled WGS sequence"/>
</dbReference>
<evidence type="ECO:0000256" key="1">
    <source>
        <dbReference type="ARBA" id="ARBA00008683"/>
    </source>
</evidence>
<dbReference type="InterPro" id="IPR002142">
    <property type="entry name" value="Peptidase_S49"/>
</dbReference>
<organism evidence="3 4">
    <name type="scientific">Roseovarius nubinhibens</name>
    <dbReference type="NCBI Taxonomy" id="314263"/>
    <lineage>
        <taxon>Bacteria</taxon>
        <taxon>Pseudomonadati</taxon>
        <taxon>Pseudomonadota</taxon>
        <taxon>Alphaproteobacteria</taxon>
        <taxon>Rhodobacterales</taxon>
        <taxon>Roseobacteraceae</taxon>
        <taxon>Roseovarius</taxon>
    </lineage>
</organism>
<comment type="similarity">
    <text evidence="1">Belongs to the peptidase S49 family.</text>
</comment>
<comment type="caution">
    <text evidence="3">The sequence shown here is derived from an EMBL/GenBank/DDBJ whole genome shotgun (WGS) entry which is preliminary data.</text>
</comment>
<dbReference type="SUPFAM" id="SSF52096">
    <property type="entry name" value="ClpP/crotonase"/>
    <property type="match status" value="1"/>
</dbReference>
<evidence type="ECO:0000313" key="4">
    <source>
        <dbReference type="Proteomes" id="UP000264719"/>
    </source>
</evidence>
<dbReference type="InterPro" id="IPR029045">
    <property type="entry name" value="ClpP/crotonase-like_dom_sf"/>
</dbReference>
<reference evidence="3 4" key="1">
    <citation type="journal article" date="2018" name="Nat. Biotechnol.">
        <title>A standardized bacterial taxonomy based on genome phylogeny substantially revises the tree of life.</title>
        <authorList>
            <person name="Parks D.H."/>
            <person name="Chuvochina M."/>
            <person name="Waite D.W."/>
            <person name="Rinke C."/>
            <person name="Skarshewski A."/>
            <person name="Chaumeil P.A."/>
            <person name="Hugenholtz P."/>
        </authorList>
    </citation>
    <scope>NUCLEOTIDE SEQUENCE [LARGE SCALE GENOMIC DNA]</scope>
    <source>
        <strain evidence="3">UBA9169</strain>
    </source>
</reference>
<dbReference type="EMBL" id="DMVW01000128">
    <property type="protein sequence ID" value="HAR52933.1"/>
    <property type="molecule type" value="Genomic_DNA"/>
</dbReference>
<dbReference type="PANTHER" id="PTHR42987:SF4">
    <property type="entry name" value="PROTEASE SOHB-RELATED"/>
    <property type="match status" value="1"/>
</dbReference>
<evidence type="ECO:0000259" key="2">
    <source>
        <dbReference type="Pfam" id="PF01343"/>
    </source>
</evidence>
<dbReference type="Gene3D" id="3.90.226.10">
    <property type="entry name" value="2-enoyl-CoA Hydratase, Chain A, domain 1"/>
    <property type="match status" value="1"/>
</dbReference>
<dbReference type="InterPro" id="IPR033855">
    <property type="entry name" value="Protein_C"/>
</dbReference>
<dbReference type="Pfam" id="PF01343">
    <property type="entry name" value="Peptidase_S49"/>
    <property type="match status" value="1"/>
</dbReference>
<dbReference type="CDD" id="cd07022">
    <property type="entry name" value="S49_Sppa_36K_type"/>
    <property type="match status" value="1"/>
</dbReference>
<sequence>MASSIGAHLGGQIMALDFERGHLLLSEAWPDRSTDPAAGPVMAGGPVEIRRGERFAVSRRVAVMPIRGILTPDSEVLERYFGWATYQGIEAACAEIAANEDVSAAVLDVNSPGGMVMGLEGAAQAVAALAAIKPVHVLVNPMAASAAYFIASQASDITMMPGSELGSIGTMRSSVWPVKPDNWGDQWGVHLSSHARAKNPNPTSETGLAEIQRSLDEAEAAFLDAVATGRGLDRAGLPKHLSVTDDEADGGAMYRTDQALARNLADGVETRAAFYERVLSAYAGQPGATGARALSASARARLALAISNT</sequence>
<name>A0A348WEH1_9RHOB</name>
<dbReference type="GO" id="GO:0008233">
    <property type="term" value="F:peptidase activity"/>
    <property type="evidence" value="ECO:0007669"/>
    <property type="project" value="InterPro"/>
</dbReference>
<proteinExistence type="inferred from homology"/>
<protein>
    <submittedName>
        <fullName evidence="3">Peptidase S49</fullName>
    </submittedName>
</protein>
<feature type="domain" description="Peptidase S49" evidence="2">
    <location>
        <begin position="128"/>
        <end position="276"/>
    </location>
</feature>
<dbReference type="AlphaFoldDB" id="A0A348WEH1"/>
<gene>
    <name evidence="3" type="ORF">DCS45_13810</name>
</gene>
<dbReference type="GO" id="GO:0006508">
    <property type="term" value="P:proteolysis"/>
    <property type="evidence" value="ECO:0007669"/>
    <property type="project" value="InterPro"/>
</dbReference>
<dbReference type="PANTHER" id="PTHR42987">
    <property type="entry name" value="PEPTIDASE S49"/>
    <property type="match status" value="1"/>
</dbReference>